<evidence type="ECO:0000313" key="7">
    <source>
        <dbReference type="EMBL" id="KAK3917536.1"/>
    </source>
</evidence>
<dbReference type="GO" id="GO:0003677">
    <property type="term" value="F:DNA binding"/>
    <property type="evidence" value="ECO:0007669"/>
    <property type="project" value="UniProtKB-KW"/>
</dbReference>
<dbReference type="EMBL" id="JAHWGI010000885">
    <property type="protein sequence ID" value="KAK3918132.1"/>
    <property type="molecule type" value="Genomic_DNA"/>
</dbReference>
<comment type="subcellular location">
    <subcellularLocation>
        <location evidence="1">Nucleus</location>
    </subcellularLocation>
</comment>
<dbReference type="InterPro" id="IPR006600">
    <property type="entry name" value="HTH_CenpB_DNA-bd_dom"/>
</dbReference>
<dbReference type="SUPFAM" id="SSF46689">
    <property type="entry name" value="Homeodomain-like"/>
    <property type="match status" value="2"/>
</dbReference>
<proteinExistence type="predicted"/>
<accession>A0AAE1HBK1</accession>
<dbReference type="PROSITE" id="PS51253">
    <property type="entry name" value="HTH_CENPB"/>
    <property type="match status" value="1"/>
</dbReference>
<evidence type="ECO:0000256" key="3">
    <source>
        <dbReference type="ARBA" id="ARBA00023242"/>
    </source>
</evidence>
<dbReference type="Proteomes" id="UP001219518">
    <property type="component" value="Unassembled WGS sequence"/>
</dbReference>
<keyword evidence="9" id="KW-1185">Reference proteome</keyword>
<sequence>MPPKPNIPGVQRPKNKASYNLTAKLKFIQEVKNSPGESRSSIASRLGVPVTTLNSIYQAREKIEESAVEGNAKRSKMKTSKYAAIDNALKHFILQARSLPRKIPLSGTHLKAKAKLIATRLGIEGFTASDGWLDRFKKRNRVNYLRVSGECADVSAETVASWTTSVLPWHLKGCELRDVYNIDELGLFINLLPDKSMNCTSKLQPMDMGIIRKLKHYYRARLVQRLINFIGMANVEKKDFFYQYVPGSSLYSVCMASSHSYNNSELLQKGWLPEGRRGRGHSCTSRISCGDRHSAWACWTTPEEESDQSDPDGDLSEIESTTDEESADEESADEDSQGSQGNANVDAEAVQENADAGVDAEVQEESADGNDMEVDFVDADAVGNYVEVVEAEIHFFDDEEEMDEIPLDESVRERWEEVCQMLGVDKQIPFSAYVDADKDLAVCEELTAEQFADMERMPEDAVECTDRDSDDGDDEEPPTPVTAMEIMQSLDTVRRYFAQHEDADEDTFQLISKLEKLMILKKKKQTKISNFFKPFKEL</sequence>
<dbReference type="InterPro" id="IPR009057">
    <property type="entry name" value="Homeodomain-like_sf"/>
</dbReference>
<dbReference type="EMBL" id="JAHWGI010000740">
    <property type="protein sequence ID" value="KAK3917536.1"/>
    <property type="molecule type" value="Genomic_DNA"/>
</dbReference>
<reference evidence="6" key="2">
    <citation type="journal article" date="2023" name="BMC Genomics">
        <title>Pest status, molecular evolution, and epigenetic factors derived from the genome assembly of Frankliniella fusca, a thysanopteran phytovirus vector.</title>
        <authorList>
            <person name="Catto M.A."/>
            <person name="Labadie P.E."/>
            <person name="Jacobson A.L."/>
            <person name="Kennedy G.G."/>
            <person name="Srinivasan R."/>
            <person name="Hunt B.G."/>
        </authorList>
    </citation>
    <scope>NUCLEOTIDE SEQUENCE</scope>
    <source>
        <strain evidence="6">PL_HMW_Pooled</strain>
    </source>
</reference>
<gene>
    <name evidence="8" type="ORF">KUF71_000864</name>
    <name evidence="6" type="ORF">KUF71_007000</name>
    <name evidence="7" type="ORF">KUF71_026201</name>
</gene>
<feature type="region of interest" description="Disordered" evidence="4">
    <location>
        <begin position="300"/>
        <end position="343"/>
    </location>
</feature>
<evidence type="ECO:0000259" key="5">
    <source>
        <dbReference type="PROSITE" id="PS51253"/>
    </source>
</evidence>
<evidence type="ECO:0000313" key="6">
    <source>
        <dbReference type="EMBL" id="KAK3917490.1"/>
    </source>
</evidence>
<evidence type="ECO:0000256" key="4">
    <source>
        <dbReference type="SAM" id="MobiDB-lite"/>
    </source>
</evidence>
<feature type="compositionally biased region" description="Acidic residues" evidence="4">
    <location>
        <begin position="302"/>
        <end position="336"/>
    </location>
</feature>
<dbReference type="GO" id="GO:0005634">
    <property type="term" value="C:nucleus"/>
    <property type="evidence" value="ECO:0007669"/>
    <property type="project" value="UniProtKB-SubCell"/>
</dbReference>
<dbReference type="SMART" id="SM00674">
    <property type="entry name" value="CENPB"/>
    <property type="match status" value="1"/>
</dbReference>
<evidence type="ECO:0000256" key="2">
    <source>
        <dbReference type="ARBA" id="ARBA00023125"/>
    </source>
</evidence>
<protein>
    <submittedName>
        <fullName evidence="6">Tigger transposable element-derived protein 4</fullName>
    </submittedName>
</protein>
<name>A0AAE1HBK1_9NEOP</name>
<keyword evidence="2" id="KW-0238">DNA-binding</keyword>
<dbReference type="PANTHER" id="PTHR19303">
    <property type="entry name" value="TRANSPOSON"/>
    <property type="match status" value="1"/>
</dbReference>
<dbReference type="Pfam" id="PF04218">
    <property type="entry name" value="CENP-B_N"/>
    <property type="match status" value="1"/>
</dbReference>
<comment type="caution">
    <text evidence="6">The sequence shown here is derived from an EMBL/GenBank/DDBJ whole genome shotgun (WGS) entry which is preliminary data.</text>
</comment>
<feature type="domain" description="HTH CENPB-type" evidence="5">
    <location>
        <begin position="73"/>
        <end position="146"/>
    </location>
</feature>
<dbReference type="EMBL" id="JAHWGI010000731">
    <property type="protein sequence ID" value="KAK3917490.1"/>
    <property type="molecule type" value="Genomic_DNA"/>
</dbReference>
<reference evidence="6" key="1">
    <citation type="submission" date="2021-07" db="EMBL/GenBank/DDBJ databases">
        <authorList>
            <person name="Catto M.A."/>
            <person name="Jacobson A."/>
            <person name="Kennedy G."/>
            <person name="Labadie P."/>
            <person name="Hunt B.G."/>
            <person name="Srinivasan R."/>
        </authorList>
    </citation>
    <scope>NUCLEOTIDE SEQUENCE</scope>
    <source>
        <strain evidence="6">PL_HMW_Pooled</strain>
        <tissue evidence="6">Head</tissue>
    </source>
</reference>
<dbReference type="PANTHER" id="PTHR19303:SF73">
    <property type="entry name" value="PROTEIN PDC2"/>
    <property type="match status" value="1"/>
</dbReference>
<evidence type="ECO:0000313" key="8">
    <source>
        <dbReference type="EMBL" id="KAK3918132.1"/>
    </source>
</evidence>
<evidence type="ECO:0000256" key="1">
    <source>
        <dbReference type="ARBA" id="ARBA00004123"/>
    </source>
</evidence>
<dbReference type="Gene3D" id="1.10.10.60">
    <property type="entry name" value="Homeodomain-like"/>
    <property type="match status" value="2"/>
</dbReference>
<dbReference type="Pfam" id="PF03221">
    <property type="entry name" value="HTH_Tnp_Tc5"/>
    <property type="match status" value="1"/>
</dbReference>
<dbReference type="AlphaFoldDB" id="A0AAE1HBK1"/>
<dbReference type="InterPro" id="IPR007889">
    <property type="entry name" value="HTH_Psq"/>
</dbReference>
<evidence type="ECO:0000313" key="9">
    <source>
        <dbReference type="Proteomes" id="UP001219518"/>
    </source>
</evidence>
<organism evidence="6 9">
    <name type="scientific">Frankliniella fusca</name>
    <dbReference type="NCBI Taxonomy" id="407009"/>
    <lineage>
        <taxon>Eukaryota</taxon>
        <taxon>Metazoa</taxon>
        <taxon>Ecdysozoa</taxon>
        <taxon>Arthropoda</taxon>
        <taxon>Hexapoda</taxon>
        <taxon>Insecta</taxon>
        <taxon>Pterygota</taxon>
        <taxon>Neoptera</taxon>
        <taxon>Paraneoptera</taxon>
        <taxon>Thysanoptera</taxon>
        <taxon>Terebrantia</taxon>
        <taxon>Thripoidea</taxon>
        <taxon>Thripidae</taxon>
        <taxon>Frankliniella</taxon>
    </lineage>
</organism>
<keyword evidence="3" id="KW-0539">Nucleus</keyword>
<dbReference type="InterPro" id="IPR050863">
    <property type="entry name" value="CenT-Element_Derived"/>
</dbReference>